<keyword evidence="3" id="KW-0547">Nucleotide-binding</keyword>
<keyword evidence="2" id="KW-0227">DNA damage</keyword>
<dbReference type="EMBL" id="MRCA01000004">
    <property type="protein sequence ID" value="OKH14303.1"/>
    <property type="molecule type" value="Genomic_DNA"/>
</dbReference>
<keyword evidence="4" id="KW-0269">Exonuclease</keyword>
<dbReference type="GO" id="GO:0006281">
    <property type="term" value="P:DNA repair"/>
    <property type="evidence" value="ECO:0007669"/>
    <property type="project" value="UniProtKB-KW"/>
</dbReference>
<evidence type="ECO:0000259" key="6">
    <source>
        <dbReference type="Pfam" id="PF12705"/>
    </source>
</evidence>
<dbReference type="Proteomes" id="UP000186391">
    <property type="component" value="Unassembled WGS sequence"/>
</dbReference>
<evidence type="ECO:0000256" key="4">
    <source>
        <dbReference type="ARBA" id="ARBA00022839"/>
    </source>
</evidence>
<gene>
    <name evidence="7" type="ORF">NIES592_09520</name>
</gene>
<dbReference type="InterPro" id="IPR038726">
    <property type="entry name" value="PDDEXK_AddAB-type"/>
</dbReference>
<dbReference type="Pfam" id="PF12705">
    <property type="entry name" value="PDDEXK_1"/>
    <property type="match status" value="1"/>
</dbReference>
<evidence type="ECO:0000313" key="7">
    <source>
        <dbReference type="EMBL" id="OKH14303.1"/>
    </source>
</evidence>
<dbReference type="OrthoDB" id="442932at2"/>
<dbReference type="AlphaFoldDB" id="A0A1U7H0H4"/>
<evidence type="ECO:0000256" key="2">
    <source>
        <dbReference type="ARBA" id="ARBA00022763"/>
    </source>
</evidence>
<dbReference type="InterPro" id="IPR011335">
    <property type="entry name" value="Restrct_endonuc-II-like"/>
</dbReference>
<proteinExistence type="predicted"/>
<dbReference type="InterPro" id="IPR011604">
    <property type="entry name" value="PDDEXK-like_dom_sf"/>
</dbReference>
<dbReference type="Gene3D" id="3.40.50.300">
    <property type="entry name" value="P-loop containing nucleotide triphosphate hydrolases"/>
    <property type="match status" value="1"/>
</dbReference>
<keyword evidence="8" id="KW-1185">Reference proteome</keyword>
<dbReference type="SUPFAM" id="SSF52980">
    <property type="entry name" value="Restriction endonuclease-like"/>
    <property type="match status" value="1"/>
</dbReference>
<keyword evidence="3" id="KW-0347">Helicase</keyword>
<name>A0A1U7H0H4_9CYAN</name>
<protein>
    <recommendedName>
        <fullName evidence="6">PD-(D/E)XK endonuclease-like domain-containing protein</fullName>
    </recommendedName>
</protein>
<dbReference type="GO" id="GO:0004386">
    <property type="term" value="F:helicase activity"/>
    <property type="evidence" value="ECO:0007669"/>
    <property type="project" value="UniProtKB-KW"/>
</dbReference>
<dbReference type="SUPFAM" id="SSF52540">
    <property type="entry name" value="P-loop containing nucleoside triphosphate hydrolases"/>
    <property type="match status" value="1"/>
</dbReference>
<dbReference type="RefSeq" id="WP_073555617.1">
    <property type="nucleotide sequence ID" value="NZ_MRCA01000004.1"/>
</dbReference>
<organism evidence="7 8">
    <name type="scientific">Fischerella major NIES-592</name>
    <dbReference type="NCBI Taxonomy" id="210994"/>
    <lineage>
        <taxon>Bacteria</taxon>
        <taxon>Bacillati</taxon>
        <taxon>Cyanobacteriota</taxon>
        <taxon>Cyanophyceae</taxon>
        <taxon>Nostocales</taxon>
        <taxon>Hapalosiphonaceae</taxon>
        <taxon>Fischerella</taxon>
    </lineage>
</organism>
<comment type="caution">
    <text evidence="7">The sequence shown here is derived from an EMBL/GenBank/DDBJ whole genome shotgun (WGS) entry which is preliminary data.</text>
</comment>
<evidence type="ECO:0000256" key="5">
    <source>
        <dbReference type="ARBA" id="ARBA00023204"/>
    </source>
</evidence>
<evidence type="ECO:0000256" key="3">
    <source>
        <dbReference type="ARBA" id="ARBA00022806"/>
    </source>
</evidence>
<feature type="domain" description="PD-(D/E)XK endonuclease-like" evidence="6">
    <location>
        <begin position="617"/>
        <end position="862"/>
    </location>
</feature>
<accession>A0A1U7H0H4</accession>
<keyword evidence="1" id="KW-0540">Nuclease</keyword>
<evidence type="ECO:0000313" key="8">
    <source>
        <dbReference type="Proteomes" id="UP000186391"/>
    </source>
</evidence>
<reference evidence="7 8" key="1">
    <citation type="submission" date="2016-11" db="EMBL/GenBank/DDBJ databases">
        <title>Draft Genome Sequences of Nine Cyanobacterial Strains from Diverse Habitats.</title>
        <authorList>
            <person name="Zhu T."/>
            <person name="Hou S."/>
            <person name="Lu X."/>
            <person name="Hess W.R."/>
        </authorList>
    </citation>
    <scope>NUCLEOTIDE SEQUENCE [LARGE SCALE GENOMIC DNA]</scope>
    <source>
        <strain evidence="7 8">NIES-592</strain>
    </source>
</reference>
<sequence length="874" mass="97930">MKRFVYVNLHDNYLIQQLIQCPSLKVITPSSQAARALKVSHQSLETLAKPSLVKAGIRVAPTLMALRLLRTSVSRVIQTTDVEGTTRALSSAVKAILRAGINLQLLMTASSNRTQQLAILTQTYVILLREKGMIDSAEVLWQASNVITKRQPVLIYGYFHLRIEQLNFINAIAGDGSFIVLPCPQSSSFVDTQKAVEWLQQAGWEVQVLEETNPSLGTQLQDCFLNGTIAPPEVKAYIYPHLESEVRGTLAQVKILLSQGTPANEIVLVARDDTLYGPTVLDVAYEYKLPVRALYGVPLNATRLGAWVQLLLEVIQEKFPFESTARLLRHPLCSALSAPVWQEALKQHPSDLLSWQSLGVNLSLLDWPHEDTRANWVERMQDILNKFNLRQGAGRWAREIVAYYEYQELLVDLSKPEEEVISLGEFAADVIGSLALITVPAQPGRGGVQLHTPVSLFGAKFQHVFVLGAVEGILPASVQDDPILDFFERKLLRQQGFNFEDAAQAARREVISFYALLQTPTQSLTFTYPQMIGKVASLPSPYLSRLGLKIVQPPPAPVASLEEARQIYLRRNTLIEDDVLPQAVHAWNVEKRREGTHPYDEYDGVIGIPLDPSERVFSASQLTALGQCPFKWFANKVLKLAEVEEAEEELSSGLRGSLYHRSLELALLNTSNLSTITESLETAFLQAEQDLQLPVLSAWEAQRTEHLKLLNRACLQPDFRQSDAEFFHVEQEFTGEWYGLKVKGQIDRIDRTPQGLVLLDYKTSSQAPKGIKDEFGKTTVDIQLPLYIHFASTTLFPGETVHEVYYYSVTKGKKLPKKQPSQETLQAIAQKIKTYLQTGYYPVSPDVDKNACKYCPYDLVCRHGSRQSRKGSPL</sequence>
<dbReference type="Gene3D" id="3.90.320.10">
    <property type="match status" value="1"/>
</dbReference>
<evidence type="ECO:0000256" key="1">
    <source>
        <dbReference type="ARBA" id="ARBA00022722"/>
    </source>
</evidence>
<keyword evidence="4" id="KW-0378">Hydrolase</keyword>
<dbReference type="InterPro" id="IPR027417">
    <property type="entry name" value="P-loop_NTPase"/>
</dbReference>
<dbReference type="GO" id="GO:0004527">
    <property type="term" value="F:exonuclease activity"/>
    <property type="evidence" value="ECO:0007669"/>
    <property type="project" value="UniProtKB-KW"/>
</dbReference>
<keyword evidence="3" id="KW-0067">ATP-binding</keyword>
<keyword evidence="5" id="KW-0234">DNA repair</keyword>